<evidence type="ECO:0000313" key="6">
    <source>
        <dbReference type="Proteomes" id="UP000054928"/>
    </source>
</evidence>
<dbReference type="GeneID" id="36398840"/>
<dbReference type="NCBIfam" id="NF045760">
    <property type="entry name" value="YtpR"/>
    <property type="match status" value="1"/>
</dbReference>
<keyword evidence="5" id="KW-0436">Ligase</keyword>
<evidence type="ECO:0000256" key="1">
    <source>
        <dbReference type="ARBA" id="ARBA00022555"/>
    </source>
</evidence>
<sequence>MLLSTQFHTHPCRSLVYGIFKHLTARNLSTNAAAEVTPVATVQKKEETTWHTLVVGEIVNFCTHPHADRLKICNVNVGDKNNLLPIICGASNVRQGALVPVAKVGTRLAIKGPSGQLKNVKIKKSKLRGEFSLGMICSKAELGLADESDGILILESDAKVAINSDRRSQFLVQRSSRRSSV</sequence>
<feature type="domain" description="TRNA-binding" evidence="4">
    <location>
        <begin position="47"/>
        <end position="167"/>
    </location>
</feature>
<dbReference type="SUPFAM" id="SSF50249">
    <property type="entry name" value="Nucleic acid-binding proteins"/>
    <property type="match status" value="1"/>
</dbReference>
<keyword evidence="5" id="KW-0030">Aminoacyl-tRNA synthetase</keyword>
<dbReference type="OrthoDB" id="19141at2759"/>
<name>A0A0P1AZ87_PLAHL</name>
<evidence type="ECO:0000256" key="3">
    <source>
        <dbReference type="PROSITE-ProRule" id="PRU00209"/>
    </source>
</evidence>
<dbReference type="EMBL" id="CCYD01002371">
    <property type="protein sequence ID" value="CEG47132.1"/>
    <property type="molecule type" value="Genomic_DNA"/>
</dbReference>
<keyword evidence="6" id="KW-1185">Reference proteome</keyword>
<dbReference type="InterPro" id="IPR012340">
    <property type="entry name" value="NA-bd_OB-fold"/>
</dbReference>
<keyword evidence="1 3" id="KW-0820">tRNA-binding</keyword>
<evidence type="ECO:0000259" key="4">
    <source>
        <dbReference type="PROSITE" id="PS50886"/>
    </source>
</evidence>
<evidence type="ECO:0000313" key="5">
    <source>
        <dbReference type="EMBL" id="CEG47132.1"/>
    </source>
</evidence>
<dbReference type="GO" id="GO:0004812">
    <property type="term" value="F:aminoacyl-tRNA ligase activity"/>
    <property type="evidence" value="ECO:0007669"/>
    <property type="project" value="UniProtKB-KW"/>
</dbReference>
<dbReference type="InterPro" id="IPR002547">
    <property type="entry name" value="tRNA-bd_dom"/>
</dbReference>
<dbReference type="PROSITE" id="PS50886">
    <property type="entry name" value="TRBD"/>
    <property type="match status" value="1"/>
</dbReference>
<keyword evidence="2 3" id="KW-0694">RNA-binding</keyword>
<dbReference type="GO" id="GO:0000049">
    <property type="term" value="F:tRNA binding"/>
    <property type="evidence" value="ECO:0007669"/>
    <property type="project" value="UniProtKB-UniRule"/>
</dbReference>
<dbReference type="AlphaFoldDB" id="A0A0P1AZ87"/>
<evidence type="ECO:0000256" key="2">
    <source>
        <dbReference type="ARBA" id="ARBA00022884"/>
    </source>
</evidence>
<reference evidence="6" key="1">
    <citation type="submission" date="2014-09" db="EMBL/GenBank/DDBJ databases">
        <authorList>
            <person name="Sharma Rahul"/>
            <person name="Thines Marco"/>
        </authorList>
    </citation>
    <scope>NUCLEOTIDE SEQUENCE [LARGE SCALE GENOMIC DNA]</scope>
</reference>
<organism evidence="5 6">
    <name type="scientific">Plasmopara halstedii</name>
    <name type="common">Downy mildew of sunflower</name>
    <dbReference type="NCBI Taxonomy" id="4781"/>
    <lineage>
        <taxon>Eukaryota</taxon>
        <taxon>Sar</taxon>
        <taxon>Stramenopiles</taxon>
        <taxon>Oomycota</taxon>
        <taxon>Peronosporomycetes</taxon>
        <taxon>Peronosporales</taxon>
        <taxon>Peronosporaceae</taxon>
        <taxon>Plasmopara</taxon>
    </lineage>
</organism>
<dbReference type="InterPro" id="IPR033714">
    <property type="entry name" value="tRNA_bind_bactPheRS"/>
</dbReference>
<protein>
    <submittedName>
        <fullName evidence="5">Phenylalanyl-trna synthetase subunit beta</fullName>
    </submittedName>
</protein>
<dbReference type="FunFam" id="2.40.50.140:FF:000045">
    <property type="entry name" value="Phenylalanine--tRNA ligase beta subunit"/>
    <property type="match status" value="1"/>
</dbReference>
<dbReference type="Pfam" id="PF01588">
    <property type="entry name" value="tRNA_bind"/>
    <property type="match status" value="1"/>
</dbReference>
<dbReference type="RefSeq" id="XP_024583501.1">
    <property type="nucleotide sequence ID" value="XM_024718065.1"/>
</dbReference>
<dbReference type="Gene3D" id="2.40.50.140">
    <property type="entry name" value="Nucleic acid-binding proteins"/>
    <property type="match status" value="1"/>
</dbReference>
<dbReference type="CDD" id="cd02796">
    <property type="entry name" value="tRNA_bind_bactPheRS"/>
    <property type="match status" value="1"/>
</dbReference>
<dbReference type="Proteomes" id="UP000054928">
    <property type="component" value="Unassembled WGS sequence"/>
</dbReference>
<accession>A0A0P1AZ87</accession>
<proteinExistence type="predicted"/>